<dbReference type="EMBL" id="FWDO01000004">
    <property type="protein sequence ID" value="SLM18445.1"/>
    <property type="molecule type" value="Genomic_DNA"/>
</dbReference>
<dbReference type="AlphaFoldDB" id="A0A3P3XQA6"/>
<dbReference type="SUPFAM" id="SSF52743">
    <property type="entry name" value="Subtilisin-like"/>
    <property type="match status" value="1"/>
</dbReference>
<dbReference type="InterPro" id="IPR034074">
    <property type="entry name" value="Y4bN_pept_dom"/>
</dbReference>
<protein>
    <recommendedName>
        <fullName evidence="1">Peptidase S8/S53 domain-containing protein</fullName>
    </recommendedName>
</protein>
<dbReference type="Pfam" id="PF00082">
    <property type="entry name" value="Peptidase_S8"/>
    <property type="match status" value="1"/>
</dbReference>
<dbReference type="InterPro" id="IPR000209">
    <property type="entry name" value="Peptidase_S8/S53_dom"/>
</dbReference>
<accession>A0A3P3XQA6</accession>
<dbReference type="Gene3D" id="3.40.50.200">
    <property type="entry name" value="Peptidase S8/S53 domain"/>
    <property type="match status" value="1"/>
</dbReference>
<evidence type="ECO:0000313" key="2">
    <source>
        <dbReference type="EMBL" id="SLM18445.1"/>
    </source>
</evidence>
<sequence>MPEESSGKLRHLIVEGFSETENYKRPRGGSSVKVPEQDRALHSDHLLGQIKTISNDMLSAIQIQKKTGLEDDLGITIEFESFPEIKDAFDDLSFGRTGIELLNLRQIGLSTFATVFIPEGELQYFIKKIDAYRLYGKDKNGKPRDNQKLVDTIKEIRTASLRALWTDDENCFPAESEPALWWEAWLPLRGDREKTVRLFRTMAAKLGLPTSKSDMSFPERTVVLVFADREQMESAITILNTVAELRRAKETAEFFVELQPHEEKTWVDDLLKRTDYAEATDDVPRICILDTGVNRGHPLLGKALTSDDLHSVDPEWEFADQDGHGTAMAGLALYGDLSEPLSSREHVSLAHRLESSKLLPKDGANTGDEHLHANLTLQAVSYPEIAFPHRKRVYELAVSTDDYRDKGRPSSWSAAVDQLAADRDNDEKTPRLFVIAAGNINDIHKWERYPTSKDEEGIHDPGQSWNALTVGAYTNKVEIRGERAQGYTAIAPRGDISPFSTTSAKWDQQWPLKPDIVMEGGNAGRDLFGAACLDSLSLLTTNHIPSRRLLTTVNATSAASVLVARMAAQIMAHYPELRPETVRGLIVHSAEWTKAMKLHYGIDENSSKDAYANLVRHCGFGVPSLERALWSMSNSVTLVVEDGFSPFREGETSICMNEMQYHTLPWPAEALSSMGETPVEMRVTLSYYIEPNPSSRGRSKYCYESHGLRFYVKQPSEKMNDFMRRKNGEFREEGTGYTSANDSTFSWLLGEKARHHGSLHSDIWRGTAVGLADCNAIAVYPTGGWWQKRPALGKYSSAARYSLIVSIKSPMADVDLYTPIETAIKTRIASKVEIG</sequence>
<feature type="domain" description="Peptidase S8/S53" evidence="1">
    <location>
        <begin position="286"/>
        <end position="621"/>
    </location>
</feature>
<reference evidence="2" key="1">
    <citation type="submission" date="2017-02" db="EMBL/GenBank/DDBJ databases">
        <authorList>
            <person name="Regsiter A."/>
            <person name="William W."/>
        </authorList>
    </citation>
    <scope>NUCLEOTIDE SEQUENCE</scope>
    <source>
        <strain evidence="2">BdmA 4</strain>
    </source>
</reference>
<organism evidence="2">
    <name type="scientific">uncultured spirochete</name>
    <dbReference type="NCBI Taxonomy" id="156406"/>
    <lineage>
        <taxon>Bacteria</taxon>
        <taxon>Pseudomonadati</taxon>
        <taxon>Spirochaetota</taxon>
        <taxon>Spirochaetia</taxon>
        <taxon>Spirochaetales</taxon>
        <taxon>environmental samples</taxon>
    </lineage>
</organism>
<proteinExistence type="predicted"/>
<dbReference type="GO" id="GO:0006508">
    <property type="term" value="P:proteolysis"/>
    <property type="evidence" value="ECO:0007669"/>
    <property type="project" value="InterPro"/>
</dbReference>
<gene>
    <name evidence="2" type="ORF">SPIRO4BDMA_41017</name>
</gene>
<dbReference type="CDD" id="cd04847">
    <property type="entry name" value="Peptidases_S8_Subtilisin_like_2"/>
    <property type="match status" value="1"/>
</dbReference>
<dbReference type="InterPro" id="IPR036852">
    <property type="entry name" value="Peptidase_S8/S53_dom_sf"/>
</dbReference>
<evidence type="ECO:0000259" key="1">
    <source>
        <dbReference type="Pfam" id="PF00082"/>
    </source>
</evidence>
<name>A0A3P3XQA6_9SPIR</name>
<dbReference type="GO" id="GO:0004252">
    <property type="term" value="F:serine-type endopeptidase activity"/>
    <property type="evidence" value="ECO:0007669"/>
    <property type="project" value="InterPro"/>
</dbReference>